<reference evidence="2 3" key="1">
    <citation type="journal article" date="2019" name="Nat. Ecol. Evol.">
        <title>Megaphylogeny resolves global patterns of mushroom evolution.</title>
        <authorList>
            <person name="Varga T."/>
            <person name="Krizsan K."/>
            <person name="Foldi C."/>
            <person name="Dima B."/>
            <person name="Sanchez-Garcia M."/>
            <person name="Sanchez-Ramirez S."/>
            <person name="Szollosi G.J."/>
            <person name="Szarkandi J.G."/>
            <person name="Papp V."/>
            <person name="Albert L."/>
            <person name="Andreopoulos W."/>
            <person name="Angelini C."/>
            <person name="Antonin V."/>
            <person name="Barry K.W."/>
            <person name="Bougher N.L."/>
            <person name="Buchanan P."/>
            <person name="Buyck B."/>
            <person name="Bense V."/>
            <person name="Catcheside P."/>
            <person name="Chovatia M."/>
            <person name="Cooper J."/>
            <person name="Damon W."/>
            <person name="Desjardin D."/>
            <person name="Finy P."/>
            <person name="Geml J."/>
            <person name="Haridas S."/>
            <person name="Hughes K."/>
            <person name="Justo A."/>
            <person name="Karasinski D."/>
            <person name="Kautmanova I."/>
            <person name="Kiss B."/>
            <person name="Kocsube S."/>
            <person name="Kotiranta H."/>
            <person name="LaButti K.M."/>
            <person name="Lechner B.E."/>
            <person name="Liimatainen K."/>
            <person name="Lipzen A."/>
            <person name="Lukacs Z."/>
            <person name="Mihaltcheva S."/>
            <person name="Morgado L.N."/>
            <person name="Niskanen T."/>
            <person name="Noordeloos M.E."/>
            <person name="Ohm R.A."/>
            <person name="Ortiz-Santana B."/>
            <person name="Ovrebo C."/>
            <person name="Racz N."/>
            <person name="Riley R."/>
            <person name="Savchenko A."/>
            <person name="Shiryaev A."/>
            <person name="Soop K."/>
            <person name="Spirin V."/>
            <person name="Szebenyi C."/>
            <person name="Tomsovsky M."/>
            <person name="Tulloss R.E."/>
            <person name="Uehling J."/>
            <person name="Grigoriev I.V."/>
            <person name="Vagvolgyi C."/>
            <person name="Papp T."/>
            <person name="Martin F.M."/>
            <person name="Miettinen O."/>
            <person name="Hibbett D.S."/>
            <person name="Nagy L.G."/>
        </authorList>
    </citation>
    <scope>NUCLEOTIDE SEQUENCE [LARGE SCALE GENOMIC DNA]</scope>
    <source>
        <strain evidence="2 3">CBS 121175</strain>
    </source>
</reference>
<evidence type="ECO:0000313" key="3">
    <source>
        <dbReference type="Proteomes" id="UP000307440"/>
    </source>
</evidence>
<evidence type="ECO:0000313" key="2">
    <source>
        <dbReference type="EMBL" id="TFK22133.1"/>
    </source>
</evidence>
<accession>A0A5C3KQQ9</accession>
<dbReference type="AlphaFoldDB" id="A0A5C3KQQ9"/>
<name>A0A5C3KQQ9_COPMA</name>
<dbReference type="Proteomes" id="UP000307440">
    <property type="component" value="Unassembled WGS sequence"/>
</dbReference>
<dbReference type="InterPro" id="IPR040441">
    <property type="entry name" value="CFA20/CFAP20DC"/>
</dbReference>
<protein>
    <recommendedName>
        <fullName evidence="1">CFA20 domain-containing protein</fullName>
    </recommendedName>
</protein>
<dbReference type="STRING" id="230819.A0A5C3KQQ9"/>
<dbReference type="OrthoDB" id="7486196at2759"/>
<dbReference type="PANTHER" id="PTHR12458">
    <property type="entry name" value="ORF PROTEIN"/>
    <property type="match status" value="1"/>
</dbReference>
<organism evidence="2 3">
    <name type="scientific">Coprinopsis marcescibilis</name>
    <name type="common">Agaric fungus</name>
    <name type="synonym">Psathyrella marcescibilis</name>
    <dbReference type="NCBI Taxonomy" id="230819"/>
    <lineage>
        <taxon>Eukaryota</taxon>
        <taxon>Fungi</taxon>
        <taxon>Dikarya</taxon>
        <taxon>Basidiomycota</taxon>
        <taxon>Agaricomycotina</taxon>
        <taxon>Agaricomycetes</taxon>
        <taxon>Agaricomycetidae</taxon>
        <taxon>Agaricales</taxon>
        <taxon>Agaricineae</taxon>
        <taxon>Psathyrellaceae</taxon>
        <taxon>Coprinopsis</taxon>
    </lineage>
</organism>
<feature type="domain" description="CFA20" evidence="1">
    <location>
        <begin position="71"/>
        <end position="170"/>
    </location>
</feature>
<sequence length="277" mass="30721">MFSSAVQPPIISLFSSTGSKPLGIWFSTTTGSNPHSFIHLLHDSTSHPPPAPPASLINPSSTSTENQGLLLDQTVLHIQSPDLRTTYIQCPPNADPEGDLGLQSVQGGRHQQQGDLGIRHQCIHLQVRNLSKDWSFEIGVRDTAGKAGILRFSTFQVHTIRSYTTSPRMKLRPSKQPILHLPLSFHAGESRTTPWSTINLHLPTYLGHFAAPEVQPERSEGSDSSGIPGGHLIPKAKYSHVCYVRIYANCRLRRVWLDDTLQAQQGLPWEFELYSPQ</sequence>
<proteinExistence type="predicted"/>
<dbReference type="EMBL" id="ML210249">
    <property type="protein sequence ID" value="TFK22133.1"/>
    <property type="molecule type" value="Genomic_DNA"/>
</dbReference>
<dbReference type="Pfam" id="PF05018">
    <property type="entry name" value="CFA20_dom"/>
    <property type="match status" value="1"/>
</dbReference>
<keyword evidence="3" id="KW-1185">Reference proteome</keyword>
<dbReference type="InterPro" id="IPR007714">
    <property type="entry name" value="CFA20_dom"/>
</dbReference>
<gene>
    <name evidence="2" type="ORF">FA15DRAFT_706658</name>
</gene>
<evidence type="ECO:0000259" key="1">
    <source>
        <dbReference type="Pfam" id="PF05018"/>
    </source>
</evidence>